<dbReference type="RefSeq" id="WP_167205673.1">
    <property type="nucleotide sequence ID" value="NZ_JAASRO010000001.1"/>
</dbReference>
<keyword evidence="3" id="KW-1185">Reference proteome</keyword>
<dbReference type="AlphaFoldDB" id="A0A7X5V835"/>
<evidence type="ECO:0000313" key="2">
    <source>
        <dbReference type="EMBL" id="NIK56365.1"/>
    </source>
</evidence>
<dbReference type="Proteomes" id="UP000555407">
    <property type="component" value="Unassembled WGS sequence"/>
</dbReference>
<evidence type="ECO:0000313" key="3">
    <source>
        <dbReference type="Proteomes" id="UP000555407"/>
    </source>
</evidence>
<dbReference type="EMBL" id="JAASRO010000001">
    <property type="protein sequence ID" value="NIK56365.1"/>
    <property type="molecule type" value="Genomic_DNA"/>
</dbReference>
<evidence type="ECO:0000256" key="1">
    <source>
        <dbReference type="SAM" id="SignalP"/>
    </source>
</evidence>
<organism evidence="2 3">
    <name type="scientific">Kribbella shirazensis</name>
    <dbReference type="NCBI Taxonomy" id="1105143"/>
    <lineage>
        <taxon>Bacteria</taxon>
        <taxon>Bacillati</taxon>
        <taxon>Actinomycetota</taxon>
        <taxon>Actinomycetes</taxon>
        <taxon>Propionibacteriales</taxon>
        <taxon>Kribbellaceae</taxon>
        <taxon>Kribbella</taxon>
    </lineage>
</organism>
<dbReference type="InterPro" id="IPR006311">
    <property type="entry name" value="TAT_signal"/>
</dbReference>
<feature type="signal peptide" evidence="1">
    <location>
        <begin position="1"/>
        <end position="28"/>
    </location>
</feature>
<sequence>MNRLLRRALMTGAGAVAALALAAGPASAHFCFKTNLNARAAQGMSGSANWVPFSALAAEFLPGLCDAGIAHLATAAGATPSTLINTHGTMAGGTLKKGADSGTPSISHLDFEALDAAVPDAFALCAG</sequence>
<name>A0A7X5V835_9ACTN</name>
<feature type="chain" id="PRO_5030876551" evidence="1">
    <location>
        <begin position="29"/>
        <end position="127"/>
    </location>
</feature>
<reference evidence="2 3" key="1">
    <citation type="submission" date="2020-03" db="EMBL/GenBank/DDBJ databases">
        <title>Sequencing the genomes of 1000 actinobacteria strains.</title>
        <authorList>
            <person name="Klenk H.-P."/>
        </authorList>
    </citation>
    <scope>NUCLEOTIDE SEQUENCE [LARGE SCALE GENOMIC DNA]</scope>
    <source>
        <strain evidence="2 3">DSM 45490</strain>
    </source>
</reference>
<protein>
    <submittedName>
        <fullName evidence="2">MFS family permease</fullName>
    </submittedName>
</protein>
<gene>
    <name evidence="2" type="ORF">BJY22_002082</name>
</gene>
<dbReference type="PROSITE" id="PS51318">
    <property type="entry name" value="TAT"/>
    <property type="match status" value="1"/>
</dbReference>
<proteinExistence type="predicted"/>
<accession>A0A7X5V835</accession>
<keyword evidence="1" id="KW-0732">Signal</keyword>
<comment type="caution">
    <text evidence="2">The sequence shown here is derived from an EMBL/GenBank/DDBJ whole genome shotgun (WGS) entry which is preliminary data.</text>
</comment>